<dbReference type="Proteomes" id="UP000198817">
    <property type="component" value="Unassembled WGS sequence"/>
</dbReference>
<dbReference type="STRING" id="155865.SAMN05216515_1072"/>
<dbReference type="PANTHER" id="PTHR37804">
    <property type="entry name" value="CDAA REGULATORY PROTEIN CDAR"/>
    <property type="match status" value="1"/>
</dbReference>
<sequence length="407" mass="44752">MLSRKGRIVISLVVALALWAYVVGVKDPEMTRTYRNIPIRFLNEQTLTKNELAVLSKSVTKINVTLRGTRSSIHRVKENDILATVNLSGAQNGTNSLRIVMTVPDNVRVSSRSSSTVIVKVEHRITQEKPVRVSYLGDYSDREEPTTVKTDPETVVVSGAVSLVTSVDHVTAEVRKQQLKEKESDLVCPLNAVDRTGAVVSGVKLSKRRADIRTVMYQTKTVSLDVPVTGEDEGGYHRTYKVPKTITVKGTAKNLEDIDHIRAEKVDLSKYTSNGMIQLRPVLPKGVQVSDQSRTLMMELRVEEKDDSQTKTLSFRSSDVDLRGIGVNLEASVSEHQVTVAVTGSKEDIEKVGKSDISLYADLDGLAEGSHTVVLHAETSAENCDVKPSPDTVRVRVTRKEDSGSES</sequence>
<keyword evidence="3" id="KW-1185">Reference proteome</keyword>
<accession>A0A1I7GC93</accession>
<feature type="region of interest" description="Disordered" evidence="1">
    <location>
        <begin position="383"/>
        <end position="407"/>
    </location>
</feature>
<dbReference type="AlphaFoldDB" id="A0A1I7GC93"/>
<dbReference type="Gene3D" id="2.170.120.40">
    <property type="entry name" value="YbbR-like domain"/>
    <property type="match status" value="1"/>
</dbReference>
<dbReference type="Pfam" id="PF07949">
    <property type="entry name" value="YbbR"/>
    <property type="match status" value="3"/>
</dbReference>
<dbReference type="InterPro" id="IPR053154">
    <property type="entry name" value="c-di-AMP_regulator"/>
</dbReference>
<dbReference type="EMBL" id="FPBT01000006">
    <property type="protein sequence ID" value="SFU45876.1"/>
    <property type="molecule type" value="Genomic_DNA"/>
</dbReference>
<evidence type="ECO:0000313" key="2">
    <source>
        <dbReference type="EMBL" id="SFU45876.1"/>
    </source>
</evidence>
<dbReference type="Gene3D" id="2.170.120.30">
    <property type="match status" value="2"/>
</dbReference>
<dbReference type="PANTHER" id="PTHR37804:SF1">
    <property type="entry name" value="CDAA REGULATORY PROTEIN CDAR"/>
    <property type="match status" value="1"/>
</dbReference>
<evidence type="ECO:0000256" key="1">
    <source>
        <dbReference type="SAM" id="MobiDB-lite"/>
    </source>
</evidence>
<gene>
    <name evidence="2" type="ORF">SAMN05216508_1062</name>
</gene>
<proteinExistence type="predicted"/>
<evidence type="ECO:0000313" key="3">
    <source>
        <dbReference type="Proteomes" id="UP000198817"/>
    </source>
</evidence>
<dbReference type="RefSeq" id="WP_177207385.1">
    <property type="nucleotide sequence ID" value="NZ_FOWF01000007.1"/>
</dbReference>
<dbReference type="InterPro" id="IPR012505">
    <property type="entry name" value="YbbR"/>
</dbReference>
<protein>
    <submittedName>
        <fullName evidence="2">YbbR domain-containing protein</fullName>
    </submittedName>
</protein>
<feature type="compositionally biased region" description="Basic and acidic residues" evidence="1">
    <location>
        <begin position="398"/>
        <end position="407"/>
    </location>
</feature>
<organism evidence="2 3">
    <name type="scientific">Eubacterium pyruvativorans</name>
    <dbReference type="NCBI Taxonomy" id="155865"/>
    <lineage>
        <taxon>Bacteria</taxon>
        <taxon>Bacillati</taxon>
        <taxon>Bacillota</taxon>
        <taxon>Clostridia</taxon>
        <taxon>Eubacteriales</taxon>
        <taxon>Eubacteriaceae</taxon>
        <taxon>Eubacterium</taxon>
    </lineage>
</organism>
<reference evidence="2 3" key="1">
    <citation type="submission" date="2016-10" db="EMBL/GenBank/DDBJ databases">
        <authorList>
            <person name="de Groot N.N."/>
        </authorList>
    </citation>
    <scope>NUCLEOTIDE SEQUENCE [LARGE SCALE GENOMIC DNA]</scope>
    <source>
        <strain evidence="2 3">KHGC13</strain>
    </source>
</reference>
<name>A0A1I7GC93_9FIRM</name>